<evidence type="ECO:0000313" key="2">
    <source>
        <dbReference type="EMBL" id="MTT76890.1"/>
    </source>
</evidence>
<comment type="caution">
    <text evidence="2">The sequence shown here is derived from an EMBL/GenBank/DDBJ whole genome shotgun (WGS) entry which is preliminary data.</text>
</comment>
<name>A0A7X2XIM4_9FIRM</name>
<dbReference type="PROSITE" id="PS51257">
    <property type="entry name" value="PROKAR_LIPOPROTEIN"/>
    <property type="match status" value="1"/>
</dbReference>
<reference evidence="4 5" key="1">
    <citation type="journal article" date="2019" name="Nat. Med.">
        <title>A library of human gut bacterial isolates paired with longitudinal multiomics data enables mechanistic microbiome research.</title>
        <authorList>
            <person name="Poyet M."/>
            <person name="Groussin M."/>
            <person name="Gibbons S.M."/>
            <person name="Avila-Pacheco J."/>
            <person name="Jiang X."/>
            <person name="Kearney S.M."/>
            <person name="Perrotta A.R."/>
            <person name="Berdy B."/>
            <person name="Zhao S."/>
            <person name="Lieberman T.D."/>
            <person name="Swanson P.K."/>
            <person name="Smith M."/>
            <person name="Roesemann S."/>
            <person name="Alexander J.E."/>
            <person name="Rich S.A."/>
            <person name="Livny J."/>
            <person name="Vlamakis H."/>
            <person name="Clish C."/>
            <person name="Bullock K."/>
            <person name="Deik A."/>
            <person name="Scott J."/>
            <person name="Pierce K.A."/>
            <person name="Xavier R.J."/>
            <person name="Alm E.J."/>
        </authorList>
    </citation>
    <scope>NUCLEOTIDE SEQUENCE [LARGE SCALE GENOMIC DNA]</scope>
    <source>
        <strain evidence="2 5">BIOML-A13</strain>
        <strain evidence="3 4">BIOML-A3</strain>
    </source>
</reference>
<evidence type="ECO:0000313" key="3">
    <source>
        <dbReference type="EMBL" id="MTU04977.1"/>
    </source>
</evidence>
<dbReference type="Proteomes" id="UP000484547">
    <property type="component" value="Unassembled WGS sequence"/>
</dbReference>
<protein>
    <recommendedName>
        <fullName evidence="6">Lipoprotein</fullName>
    </recommendedName>
</protein>
<sequence length="225" mass="25410">MMGKKIMVILVLFCLLLTGCGVKSTVYKADQKEKILQEVAKAQLPEQEVQLLMQALMAEAFGARKLDGKTIGDIIDEQKKINEEKQKKEEEEKIKAEKLAQELAGYLTVSVENKVNVPRDTSKWIFNDSVKIDLLVANNSKKDISGFKGEVTYKDLFGDTILTSNYKNDAGIKSGEAKRIPLVIELNEFMPEHKKFFNTDLSKMKVIWNTKQIVFSDGQMLGNTK</sequence>
<dbReference type="EMBL" id="WNBW01000015">
    <property type="protein sequence ID" value="MTU04977.1"/>
    <property type="molecule type" value="Genomic_DNA"/>
</dbReference>
<organism evidence="2 5">
    <name type="scientific">Phascolarctobacterium faecium</name>
    <dbReference type="NCBI Taxonomy" id="33025"/>
    <lineage>
        <taxon>Bacteria</taxon>
        <taxon>Bacillati</taxon>
        <taxon>Bacillota</taxon>
        <taxon>Negativicutes</taxon>
        <taxon>Acidaminococcales</taxon>
        <taxon>Acidaminococcaceae</taxon>
        <taxon>Phascolarctobacterium</taxon>
    </lineage>
</organism>
<keyword evidence="1" id="KW-0175">Coiled coil</keyword>
<dbReference type="EMBL" id="WNBM01000013">
    <property type="protein sequence ID" value="MTT76890.1"/>
    <property type="molecule type" value="Genomic_DNA"/>
</dbReference>
<feature type="coiled-coil region" evidence="1">
    <location>
        <begin position="71"/>
        <end position="102"/>
    </location>
</feature>
<evidence type="ECO:0000313" key="5">
    <source>
        <dbReference type="Proteomes" id="UP000484547"/>
    </source>
</evidence>
<evidence type="ECO:0000256" key="1">
    <source>
        <dbReference type="SAM" id="Coils"/>
    </source>
</evidence>
<proteinExistence type="predicted"/>
<keyword evidence="4" id="KW-1185">Reference proteome</keyword>
<dbReference type="OrthoDB" id="8550022at2"/>
<gene>
    <name evidence="2" type="ORF">GMD11_11575</name>
    <name evidence="3" type="ORF">GMD18_11350</name>
</gene>
<evidence type="ECO:0000313" key="4">
    <source>
        <dbReference type="Proteomes" id="UP000443070"/>
    </source>
</evidence>
<dbReference type="RefSeq" id="WP_154338838.1">
    <property type="nucleotide sequence ID" value="NZ_WNBG01000015.1"/>
</dbReference>
<dbReference type="Proteomes" id="UP000443070">
    <property type="component" value="Unassembled WGS sequence"/>
</dbReference>
<evidence type="ECO:0008006" key="6">
    <source>
        <dbReference type="Google" id="ProtNLM"/>
    </source>
</evidence>
<dbReference type="AlphaFoldDB" id="A0A7X2XIM4"/>
<accession>A0A7X2XIM4</accession>